<organism evidence="1 2">
    <name type="scientific">Holotrichia oblita</name>
    <name type="common">Chafer beetle</name>
    <dbReference type="NCBI Taxonomy" id="644536"/>
    <lineage>
        <taxon>Eukaryota</taxon>
        <taxon>Metazoa</taxon>
        <taxon>Ecdysozoa</taxon>
        <taxon>Arthropoda</taxon>
        <taxon>Hexapoda</taxon>
        <taxon>Insecta</taxon>
        <taxon>Pterygota</taxon>
        <taxon>Neoptera</taxon>
        <taxon>Endopterygota</taxon>
        <taxon>Coleoptera</taxon>
        <taxon>Polyphaga</taxon>
        <taxon>Scarabaeiformia</taxon>
        <taxon>Scarabaeidae</taxon>
        <taxon>Melolonthinae</taxon>
        <taxon>Holotrichia</taxon>
    </lineage>
</organism>
<evidence type="ECO:0000313" key="2">
    <source>
        <dbReference type="Proteomes" id="UP001056778"/>
    </source>
</evidence>
<proteinExistence type="predicted"/>
<dbReference type="EMBL" id="CM043016">
    <property type="protein sequence ID" value="KAI4468722.1"/>
    <property type="molecule type" value="Genomic_DNA"/>
</dbReference>
<accession>A0ACB9TPL4</accession>
<keyword evidence="2" id="KW-1185">Reference proteome</keyword>
<evidence type="ECO:0000313" key="1">
    <source>
        <dbReference type="EMBL" id="KAI4468722.1"/>
    </source>
</evidence>
<reference evidence="1" key="1">
    <citation type="submission" date="2022-04" db="EMBL/GenBank/DDBJ databases">
        <title>Chromosome-scale genome assembly of Holotrichia oblita Faldermann.</title>
        <authorList>
            <person name="Rongchong L."/>
        </authorList>
    </citation>
    <scope>NUCLEOTIDE SEQUENCE</scope>
    <source>
        <strain evidence="1">81SQS9</strain>
    </source>
</reference>
<dbReference type="Proteomes" id="UP001056778">
    <property type="component" value="Chromosome 2"/>
</dbReference>
<gene>
    <name evidence="1" type="ORF">MML48_2g00013743</name>
</gene>
<protein>
    <submittedName>
        <fullName evidence="1">Odorant binding protein-related</fullName>
    </submittedName>
</protein>
<sequence length="209" mass="23620">MKTSSLTLQALTGEQKNRIKKYSLQCLTETNADLTLVHKGQKGEFVDDPKVKAFVFCLLKKSQIVDDDGYPRPDVIKEKLSKDIPPDVITKDSAEDRQQRIRRYREECVKEAKVDPALIDKADAGEFADTKELKCFAKCFYVKAGFITEQGELLMDVVKAKLPPEHEREKALAIIELCKDLKGADACETAYAIHKCYFQNAHAANLHKN</sequence>
<comment type="caution">
    <text evidence="1">The sequence shown here is derived from an EMBL/GenBank/DDBJ whole genome shotgun (WGS) entry which is preliminary data.</text>
</comment>
<name>A0ACB9TPL4_HOLOL</name>